<reference evidence="10 11" key="1">
    <citation type="journal article" date="2018" name="G3 (Bethesda)">
        <title>Phylogenetic and Phylogenomic Definition of Rhizopus Species.</title>
        <authorList>
            <person name="Gryganskyi A.P."/>
            <person name="Golan J."/>
            <person name="Dolatabadi S."/>
            <person name="Mondo S."/>
            <person name="Robb S."/>
            <person name="Idnurm A."/>
            <person name="Muszewska A."/>
            <person name="Steczkiewicz K."/>
            <person name="Masonjones S."/>
            <person name="Liao H.L."/>
            <person name="Gajdeczka M.T."/>
            <person name="Anike F."/>
            <person name="Vuek A."/>
            <person name="Anishchenko I.M."/>
            <person name="Voigt K."/>
            <person name="de Hoog G.S."/>
            <person name="Smith M.E."/>
            <person name="Heitman J."/>
            <person name="Vilgalys R."/>
            <person name="Stajich J.E."/>
        </authorList>
    </citation>
    <scope>NUCLEOTIDE SEQUENCE [LARGE SCALE GENOMIC DNA]</scope>
    <source>
        <strain evidence="10 11">CBS 357.93</strain>
    </source>
</reference>
<dbReference type="InterPro" id="IPR023578">
    <property type="entry name" value="Ras_GEF_dom_sf"/>
</dbReference>
<dbReference type="InterPro" id="IPR001452">
    <property type="entry name" value="SH3_domain"/>
</dbReference>
<evidence type="ECO:0000256" key="4">
    <source>
        <dbReference type="PROSITE-ProRule" id="PRU00192"/>
    </source>
</evidence>
<dbReference type="SMART" id="SM00229">
    <property type="entry name" value="RasGEFN"/>
    <property type="match status" value="1"/>
</dbReference>
<dbReference type="AlphaFoldDB" id="A0A367JDI6"/>
<keyword evidence="5" id="KW-0175">Coiled coil</keyword>
<keyword evidence="2 3" id="KW-0344">Guanine-nucleotide releasing factor</keyword>
<dbReference type="Pfam" id="PF00617">
    <property type="entry name" value="RasGEF"/>
    <property type="match status" value="1"/>
</dbReference>
<dbReference type="STRING" id="86630.A0A367JDI6"/>
<dbReference type="OrthoDB" id="28357at2759"/>
<dbReference type="Pfam" id="PF00618">
    <property type="entry name" value="RasGEF_N"/>
    <property type="match status" value="1"/>
</dbReference>
<dbReference type="PANTHER" id="PTHR23113">
    <property type="entry name" value="GUANINE NUCLEOTIDE EXCHANGE FACTOR"/>
    <property type="match status" value="1"/>
</dbReference>
<feature type="compositionally biased region" description="Low complexity" evidence="6">
    <location>
        <begin position="751"/>
        <end position="774"/>
    </location>
</feature>
<dbReference type="SMART" id="SM00326">
    <property type="entry name" value="SH3"/>
    <property type="match status" value="1"/>
</dbReference>
<evidence type="ECO:0000256" key="6">
    <source>
        <dbReference type="SAM" id="MobiDB-lite"/>
    </source>
</evidence>
<dbReference type="InterPro" id="IPR000651">
    <property type="entry name" value="Ras-like_Gua-exchang_fac_N"/>
</dbReference>
<feature type="region of interest" description="Disordered" evidence="6">
    <location>
        <begin position="750"/>
        <end position="774"/>
    </location>
</feature>
<evidence type="ECO:0000256" key="5">
    <source>
        <dbReference type="SAM" id="Coils"/>
    </source>
</evidence>
<comment type="caution">
    <text evidence="10">The sequence shown here is derived from an EMBL/GenBank/DDBJ whole genome shotgun (WGS) entry which is preliminary data.</text>
</comment>
<protein>
    <recommendedName>
        <fullName evidence="12">Ras GEF</fullName>
    </recommendedName>
</protein>
<dbReference type="CDD" id="cd00155">
    <property type="entry name" value="RasGEF"/>
    <property type="match status" value="1"/>
</dbReference>
<dbReference type="InterPro" id="IPR008937">
    <property type="entry name" value="Ras-like_GEF"/>
</dbReference>
<organism evidence="10 11">
    <name type="scientific">Rhizopus azygosporus</name>
    <name type="common">Rhizopus microsporus var. azygosporus</name>
    <dbReference type="NCBI Taxonomy" id="86630"/>
    <lineage>
        <taxon>Eukaryota</taxon>
        <taxon>Fungi</taxon>
        <taxon>Fungi incertae sedis</taxon>
        <taxon>Mucoromycota</taxon>
        <taxon>Mucoromycotina</taxon>
        <taxon>Mucoromycetes</taxon>
        <taxon>Mucorales</taxon>
        <taxon>Mucorineae</taxon>
        <taxon>Rhizopodaceae</taxon>
        <taxon>Rhizopus</taxon>
    </lineage>
</organism>
<feature type="coiled-coil region" evidence="5">
    <location>
        <begin position="98"/>
        <end position="132"/>
    </location>
</feature>
<feature type="region of interest" description="Disordered" evidence="6">
    <location>
        <begin position="486"/>
        <end position="554"/>
    </location>
</feature>
<dbReference type="InterPro" id="IPR036964">
    <property type="entry name" value="RASGEF_cat_dom_sf"/>
</dbReference>
<accession>A0A367JDI6</accession>
<evidence type="ECO:0000259" key="7">
    <source>
        <dbReference type="PROSITE" id="PS50002"/>
    </source>
</evidence>
<dbReference type="PANTHER" id="PTHR23113:SF354">
    <property type="entry name" value="BUD SITE SELECTION PROTEIN 5"/>
    <property type="match status" value="1"/>
</dbReference>
<sequence length="1066" mass="121983">MTSLSPPTSPIVSTHTSHFVQALHDYLPSSAPITDEPVTCLFFKKGSIIEVFNRDDSGWWDGQCGDIRGWFPSNYVGRIGEAKRSSIDFEPENDELIHWQQEQLKKQKEQQLEQQQQQQQQQEHRLSFMEEVTEITKKVIKEYNSNIQESVHIPHLVSCIRSILIEFNIYNKDSPLLKVYPEMAKQRIHVFCILNKLALAYKQHDQDIEEIIDILLTELNQFEKLLVNTSSVLDGSASSRCSSIASSTFSTNLYSDYYSNSTSSVKLNVDQVLQSVLEHQNVVKELLSNLLAQLPQFLEKRHQDKAMELLEVTRKVVEAVKGYLSVIEYVCSSLDDFIDKGLSIIPEDPQLVSLVFAKESVYSAITNLVTAIRAASSHMGKEEDYALELDHLNHCCEQVIKTINHCADNLRTCLLSSSSSSSTSTIEQPTPNEEEVMISSKSFHNNLEMMNRKISSLKAIQQQLSASEQEETIVLKPSISDHLVSKIQQQQQQQQQNHYHQHQHQQQPLPVRHLSLRARASSVNSSTPPPIPKHTVSTASKRRPRGLSLTSLRSSLHKSRSIASYESLPDVAKTPSRSSLDSKIVPPLPPANTPYKEYEFLKDTQLSEEDAIFNQDGYLTGATLEALVQLLTLHEKSPDLLFIRAFFYNFRLFTNPEELVRLLIQRFHLQPPESLSEEELAIWTSRVLIPVRLRVYNVIKTWLESYFDYSRDAAVQKELLEFTERDMSQVMPSPAKRMANIIHKALITKGQSPSKQQQQQQSQQPPSSSSSHNSSIFSNLSLFDDHNVYPPSIISKSTRNTLKRALMSPEPLLSAIHLQDIDPVELARQITLLENALFCQIRPYEIIGQEFKKKHGESKAVHVKAMIQKSTQITSWISGSILNENDVKKRAQLIKYWIKVGDACLHMNNYNTLMAIRSALDSTCIIRLKKTWEYVSSKYRSIWEPIYKATDSQRNFAEYRSRLKTAVAPCLPFLGVYLTDVTFIDDGNADYRMSPGGKRLVNFDKYIKTTKVLNEIDQFQIHYRFIEVDEIQHYIKRILESVEQDDQVFYAKSLKLEPKEENDTNS</sequence>
<name>A0A367JDI6_RHIAZ</name>
<gene>
    <name evidence="10" type="ORF">CU097_008421</name>
</gene>
<dbReference type="Gene3D" id="1.20.870.10">
    <property type="entry name" value="Son of sevenless (SoS) protein Chain: S domain 1"/>
    <property type="match status" value="1"/>
</dbReference>
<evidence type="ECO:0000256" key="1">
    <source>
        <dbReference type="ARBA" id="ARBA00022443"/>
    </source>
</evidence>
<dbReference type="GO" id="GO:0007265">
    <property type="term" value="P:Ras protein signal transduction"/>
    <property type="evidence" value="ECO:0007669"/>
    <property type="project" value="TreeGrafter"/>
</dbReference>
<dbReference type="SUPFAM" id="SSF48366">
    <property type="entry name" value="Ras GEF"/>
    <property type="match status" value="1"/>
</dbReference>
<dbReference type="InterPro" id="IPR036028">
    <property type="entry name" value="SH3-like_dom_sf"/>
</dbReference>
<dbReference type="PROSITE" id="PS50009">
    <property type="entry name" value="RASGEF_CAT"/>
    <property type="match status" value="1"/>
</dbReference>
<keyword evidence="11" id="KW-1185">Reference proteome</keyword>
<evidence type="ECO:0000313" key="11">
    <source>
        <dbReference type="Proteomes" id="UP000252139"/>
    </source>
</evidence>
<dbReference type="CDD" id="cd06224">
    <property type="entry name" value="REM"/>
    <property type="match status" value="1"/>
</dbReference>
<feature type="region of interest" description="Disordered" evidence="6">
    <location>
        <begin position="416"/>
        <end position="435"/>
    </location>
</feature>
<feature type="compositionally biased region" description="Low complexity" evidence="6">
    <location>
        <begin position="416"/>
        <end position="425"/>
    </location>
</feature>
<dbReference type="SUPFAM" id="SSF50044">
    <property type="entry name" value="SH3-domain"/>
    <property type="match status" value="1"/>
</dbReference>
<dbReference type="GO" id="GO:0005886">
    <property type="term" value="C:plasma membrane"/>
    <property type="evidence" value="ECO:0007669"/>
    <property type="project" value="TreeGrafter"/>
</dbReference>
<evidence type="ECO:0000313" key="10">
    <source>
        <dbReference type="EMBL" id="RCH87929.1"/>
    </source>
</evidence>
<proteinExistence type="predicted"/>
<evidence type="ECO:0000259" key="8">
    <source>
        <dbReference type="PROSITE" id="PS50009"/>
    </source>
</evidence>
<evidence type="ECO:0000259" key="9">
    <source>
        <dbReference type="PROSITE" id="PS50212"/>
    </source>
</evidence>
<dbReference type="Gene3D" id="1.10.840.10">
    <property type="entry name" value="Ras guanine-nucleotide exchange factors catalytic domain"/>
    <property type="match status" value="1"/>
</dbReference>
<evidence type="ECO:0000256" key="2">
    <source>
        <dbReference type="ARBA" id="ARBA00022658"/>
    </source>
</evidence>
<feature type="domain" description="SH3" evidence="7">
    <location>
        <begin position="15"/>
        <end position="81"/>
    </location>
</feature>
<dbReference type="SMART" id="SM00147">
    <property type="entry name" value="RasGEF"/>
    <property type="match status" value="1"/>
</dbReference>
<feature type="domain" description="N-terminal Ras-GEF" evidence="9">
    <location>
        <begin position="615"/>
        <end position="746"/>
    </location>
</feature>
<dbReference type="Proteomes" id="UP000252139">
    <property type="component" value="Unassembled WGS sequence"/>
</dbReference>
<dbReference type="Gene3D" id="2.30.30.40">
    <property type="entry name" value="SH3 Domains"/>
    <property type="match status" value="1"/>
</dbReference>
<evidence type="ECO:0008006" key="12">
    <source>
        <dbReference type="Google" id="ProtNLM"/>
    </source>
</evidence>
<keyword evidence="1 4" id="KW-0728">SH3 domain</keyword>
<feature type="region of interest" description="Disordered" evidence="6">
    <location>
        <begin position="567"/>
        <end position="588"/>
    </location>
</feature>
<dbReference type="EMBL" id="PJQL01001564">
    <property type="protein sequence ID" value="RCH87929.1"/>
    <property type="molecule type" value="Genomic_DNA"/>
</dbReference>
<evidence type="ECO:0000256" key="3">
    <source>
        <dbReference type="PROSITE-ProRule" id="PRU00168"/>
    </source>
</evidence>
<feature type="domain" description="Ras-GEF" evidence="8">
    <location>
        <begin position="822"/>
        <end position="1059"/>
    </location>
</feature>
<feature type="compositionally biased region" description="Low complexity" evidence="6">
    <location>
        <begin position="488"/>
        <end position="498"/>
    </location>
</feature>
<dbReference type="InterPro" id="IPR001895">
    <property type="entry name" value="RASGEF_cat_dom"/>
</dbReference>
<dbReference type="Pfam" id="PF00018">
    <property type="entry name" value="SH3_1"/>
    <property type="match status" value="1"/>
</dbReference>
<dbReference type="PROSITE" id="PS50002">
    <property type="entry name" value="SH3"/>
    <property type="match status" value="1"/>
</dbReference>
<dbReference type="PROSITE" id="PS50212">
    <property type="entry name" value="RASGEF_NTER"/>
    <property type="match status" value="1"/>
</dbReference>
<dbReference type="GO" id="GO:0005085">
    <property type="term" value="F:guanyl-nucleotide exchange factor activity"/>
    <property type="evidence" value="ECO:0007669"/>
    <property type="project" value="UniProtKB-KW"/>
</dbReference>